<dbReference type="NCBIfam" id="TIGR03725">
    <property type="entry name" value="T6A_YeaZ"/>
    <property type="match status" value="1"/>
</dbReference>
<dbReference type="InterPro" id="IPR043129">
    <property type="entry name" value="ATPase_NBD"/>
</dbReference>
<dbReference type="GO" id="GO:0005829">
    <property type="term" value="C:cytosol"/>
    <property type="evidence" value="ECO:0007669"/>
    <property type="project" value="TreeGrafter"/>
</dbReference>
<dbReference type="AlphaFoldDB" id="A0A0B4XRH7"/>
<evidence type="ECO:0000313" key="8">
    <source>
        <dbReference type="EMBL" id="AJD48862.1"/>
    </source>
</evidence>
<name>A0A0B4XRH7_9GAMM</name>
<dbReference type="PANTHER" id="PTHR11735:SF11">
    <property type="entry name" value="TRNA THREONYLCARBAMOYLADENOSINE BIOSYNTHESIS PROTEIN TSAB"/>
    <property type="match status" value="1"/>
</dbReference>
<dbReference type="InterPro" id="IPR022496">
    <property type="entry name" value="T6A_TsaB"/>
</dbReference>
<protein>
    <recommendedName>
        <fullName evidence="3">tRNA threonylcarbamoyladenosine biosynthesis protein TsaB</fullName>
    </recommendedName>
    <alternativeName>
        <fullName evidence="6">t(6)A37 threonylcarbamoyladenosine biosynthesis protein TsaB</fullName>
    </alternativeName>
</protein>
<dbReference type="Pfam" id="PF00814">
    <property type="entry name" value="TsaD"/>
    <property type="match status" value="1"/>
</dbReference>
<dbReference type="STRING" id="391936.S7S_12250"/>
<dbReference type="FunFam" id="3.30.420.40:FF:000097">
    <property type="entry name" value="tRNA threonylcarbamoyladenosine biosynthesis protein TsaB"/>
    <property type="match status" value="1"/>
</dbReference>
<evidence type="ECO:0000256" key="3">
    <source>
        <dbReference type="ARBA" id="ARBA00019012"/>
    </source>
</evidence>
<evidence type="ECO:0000256" key="4">
    <source>
        <dbReference type="ARBA" id="ARBA00022490"/>
    </source>
</evidence>
<dbReference type="PANTHER" id="PTHR11735">
    <property type="entry name" value="TRNA N6-ADENOSINE THREONYLCARBAMOYLTRANSFERASE"/>
    <property type="match status" value="1"/>
</dbReference>
<evidence type="ECO:0000256" key="2">
    <source>
        <dbReference type="ARBA" id="ARBA00010493"/>
    </source>
</evidence>
<evidence type="ECO:0000313" key="9">
    <source>
        <dbReference type="Proteomes" id="UP000006764"/>
    </source>
</evidence>
<dbReference type="CDD" id="cd24032">
    <property type="entry name" value="ASKHA_NBD_TsaB"/>
    <property type="match status" value="1"/>
</dbReference>
<sequence>MKLIGIETATESCSVALWQDGDLLERFEMAPRRQTELVLPMVEALLAEAGLTAAQLDGVAFGRGPGAFTGVRVAVAVAQGLAFAIDRPVLGISTLASAALAAFDRGARGPLLTAFDARMNELYLAVYERQGDNDRLHALVEDCLASPLTLPPLPQQVRTGTGSGEVHRAALQQALPALGEWLPDGYPRAATIVRLAAPGFAAGEGVDAAQARPVYLRDQVIQGANR</sequence>
<reference evidence="8 9" key="1">
    <citation type="journal article" date="2012" name="J. Bacteriol.">
        <title>Genome sequence of an alkane-degrading bacterium, Alcanivorax pacificus type strain W11-5, isolated from deep sea sediment.</title>
        <authorList>
            <person name="Lai Q."/>
            <person name="Shao Z."/>
        </authorList>
    </citation>
    <scope>NUCLEOTIDE SEQUENCE [LARGE SCALE GENOMIC DNA]</scope>
    <source>
        <strain evidence="8 9">W11-5</strain>
    </source>
</reference>
<dbReference type="OrthoDB" id="9809995at2"/>
<proteinExistence type="inferred from homology"/>
<comment type="subcellular location">
    <subcellularLocation>
        <location evidence="1">Cytoplasm</location>
    </subcellularLocation>
</comment>
<dbReference type="Proteomes" id="UP000006764">
    <property type="component" value="Chromosome"/>
</dbReference>
<dbReference type="SUPFAM" id="SSF53067">
    <property type="entry name" value="Actin-like ATPase domain"/>
    <property type="match status" value="2"/>
</dbReference>
<keyword evidence="5" id="KW-0819">tRNA processing</keyword>
<accession>A0A0B4XRH7</accession>
<dbReference type="Gene3D" id="3.30.420.40">
    <property type="match status" value="2"/>
</dbReference>
<comment type="similarity">
    <text evidence="2">Belongs to the KAE1 / TsaD family. TsaB subfamily.</text>
</comment>
<organism evidence="8 9">
    <name type="scientific">Isoalcanivorax pacificus W11-5</name>
    <dbReference type="NCBI Taxonomy" id="391936"/>
    <lineage>
        <taxon>Bacteria</taxon>
        <taxon>Pseudomonadati</taxon>
        <taxon>Pseudomonadota</taxon>
        <taxon>Gammaproteobacteria</taxon>
        <taxon>Oceanospirillales</taxon>
        <taxon>Alcanivoracaceae</taxon>
        <taxon>Isoalcanivorax</taxon>
    </lineage>
</organism>
<dbReference type="GO" id="GO:0002949">
    <property type="term" value="P:tRNA threonylcarbamoyladenosine modification"/>
    <property type="evidence" value="ECO:0007669"/>
    <property type="project" value="InterPro"/>
</dbReference>
<feature type="domain" description="Gcp-like" evidence="7">
    <location>
        <begin position="28"/>
        <end position="146"/>
    </location>
</feature>
<dbReference type="RefSeq" id="WP_008736689.1">
    <property type="nucleotide sequence ID" value="NZ_CP004387.1"/>
</dbReference>
<keyword evidence="9" id="KW-1185">Reference proteome</keyword>
<evidence type="ECO:0000259" key="7">
    <source>
        <dbReference type="Pfam" id="PF00814"/>
    </source>
</evidence>
<dbReference type="InterPro" id="IPR000905">
    <property type="entry name" value="Gcp-like_dom"/>
</dbReference>
<evidence type="ECO:0000256" key="1">
    <source>
        <dbReference type="ARBA" id="ARBA00004496"/>
    </source>
</evidence>
<gene>
    <name evidence="8" type="ORF">S7S_12250</name>
</gene>
<dbReference type="KEGG" id="apac:S7S_12250"/>
<evidence type="ECO:0000256" key="6">
    <source>
        <dbReference type="ARBA" id="ARBA00032446"/>
    </source>
</evidence>
<dbReference type="HOGENOM" id="CLU_064886_2_0_6"/>
<dbReference type="EMBL" id="CP004387">
    <property type="protein sequence ID" value="AJD48862.1"/>
    <property type="molecule type" value="Genomic_DNA"/>
</dbReference>
<keyword evidence="4" id="KW-0963">Cytoplasm</keyword>
<evidence type="ECO:0000256" key="5">
    <source>
        <dbReference type="ARBA" id="ARBA00022694"/>
    </source>
</evidence>